<gene>
    <name evidence="3" type="ORF">J1902_16585</name>
</gene>
<dbReference type="InterPro" id="IPR032466">
    <property type="entry name" value="Metal_Hydrolase"/>
</dbReference>
<reference evidence="3" key="1">
    <citation type="submission" date="2021-03" db="EMBL/GenBank/DDBJ databases">
        <title>A new species, PO-11, isolated from a karst cave deposit.</title>
        <authorList>
            <person name="Zhaoxiaoyong W."/>
        </authorList>
    </citation>
    <scope>NUCLEOTIDE SEQUENCE</scope>
    <source>
        <strain evidence="3">PO-11</strain>
    </source>
</reference>
<dbReference type="InterPro" id="IPR032465">
    <property type="entry name" value="ACMSD"/>
</dbReference>
<comment type="caution">
    <text evidence="3">The sequence shown here is derived from an EMBL/GenBank/DDBJ whole genome shotgun (WGS) entry which is preliminary data.</text>
</comment>
<dbReference type="EMBL" id="JAFNLL010000049">
    <property type="protein sequence ID" value="MBO1269563.1"/>
    <property type="molecule type" value="Genomic_DNA"/>
</dbReference>
<dbReference type="RefSeq" id="WP_207617420.1">
    <property type="nucleotide sequence ID" value="NZ_JAFNLL010000049.1"/>
</dbReference>
<dbReference type="GO" id="GO:0005737">
    <property type="term" value="C:cytoplasm"/>
    <property type="evidence" value="ECO:0007669"/>
    <property type="project" value="TreeGrafter"/>
</dbReference>
<dbReference type="GO" id="GO:0016831">
    <property type="term" value="F:carboxy-lyase activity"/>
    <property type="evidence" value="ECO:0007669"/>
    <property type="project" value="InterPro"/>
</dbReference>
<dbReference type="PANTHER" id="PTHR21240:SF28">
    <property type="entry name" value="ISO-OROTATE DECARBOXYLASE (EUROFUNG)"/>
    <property type="match status" value="1"/>
</dbReference>
<dbReference type="InterPro" id="IPR006680">
    <property type="entry name" value="Amidohydro-rel"/>
</dbReference>
<name>A0A939KNR1_9MICC</name>
<dbReference type="GO" id="GO:0019748">
    <property type="term" value="P:secondary metabolic process"/>
    <property type="evidence" value="ECO:0007669"/>
    <property type="project" value="TreeGrafter"/>
</dbReference>
<sequence>MSATTPGPRDDAGIPDYLSALGIPGLADIHVHFLPEEMMRKVWGYFDRAEESYGRAWPIHYRTSEQSRLEQLRRFGLKAIPALSYPHKAGMAEWLNEWSAGFALRTPRALHCATFYPEPGAGDYVRKAIADGAQLFKVHVEVGGFAPDDPLLDEVWEALETSGTPVVIHAGSAPLSGPFTGPDRIRRLLAAHPRLVLVIAHMGMPEYDAFADIAEEYPNVHLDTTMVGTDFTNGFAPMPDSYLARLPALRDRIILGSDFPNIPYPYAHQLDALARLGLGDDWMRAVLWTNGARLLGLG</sequence>
<keyword evidence="1" id="KW-0456">Lyase</keyword>
<feature type="domain" description="Amidohydrolase-related" evidence="2">
    <location>
        <begin position="28"/>
        <end position="297"/>
    </location>
</feature>
<dbReference type="GO" id="GO:0016787">
    <property type="term" value="F:hydrolase activity"/>
    <property type="evidence" value="ECO:0007669"/>
    <property type="project" value="InterPro"/>
</dbReference>
<protein>
    <submittedName>
        <fullName evidence="3">Amidohydrolase</fullName>
    </submittedName>
</protein>
<dbReference type="Pfam" id="PF04909">
    <property type="entry name" value="Amidohydro_2"/>
    <property type="match status" value="1"/>
</dbReference>
<dbReference type="CDD" id="cd01292">
    <property type="entry name" value="metallo-dependent_hydrolases"/>
    <property type="match status" value="1"/>
</dbReference>
<organism evidence="3 4">
    <name type="scientific">Arthrobacter cavernae</name>
    <dbReference type="NCBI Taxonomy" id="2817681"/>
    <lineage>
        <taxon>Bacteria</taxon>
        <taxon>Bacillati</taxon>
        <taxon>Actinomycetota</taxon>
        <taxon>Actinomycetes</taxon>
        <taxon>Micrococcales</taxon>
        <taxon>Micrococcaceae</taxon>
        <taxon>Arthrobacter</taxon>
    </lineage>
</organism>
<evidence type="ECO:0000256" key="1">
    <source>
        <dbReference type="ARBA" id="ARBA00023239"/>
    </source>
</evidence>
<dbReference type="AlphaFoldDB" id="A0A939KNR1"/>
<keyword evidence="4" id="KW-1185">Reference proteome</keyword>
<evidence type="ECO:0000259" key="2">
    <source>
        <dbReference type="Pfam" id="PF04909"/>
    </source>
</evidence>
<dbReference type="PANTHER" id="PTHR21240">
    <property type="entry name" value="2-AMINO-3-CARBOXYLMUCONATE-6-SEMIALDEHYDE DECARBOXYLASE"/>
    <property type="match status" value="1"/>
</dbReference>
<dbReference type="Gene3D" id="3.20.20.140">
    <property type="entry name" value="Metal-dependent hydrolases"/>
    <property type="match status" value="1"/>
</dbReference>
<dbReference type="SUPFAM" id="SSF51556">
    <property type="entry name" value="Metallo-dependent hydrolases"/>
    <property type="match status" value="1"/>
</dbReference>
<dbReference type="Proteomes" id="UP000664164">
    <property type="component" value="Unassembled WGS sequence"/>
</dbReference>
<proteinExistence type="predicted"/>
<accession>A0A939KNR1</accession>
<evidence type="ECO:0000313" key="4">
    <source>
        <dbReference type="Proteomes" id="UP000664164"/>
    </source>
</evidence>
<evidence type="ECO:0000313" key="3">
    <source>
        <dbReference type="EMBL" id="MBO1269563.1"/>
    </source>
</evidence>